<protein>
    <submittedName>
        <fullName evidence="7">RagB/SusD family nutrient uptake outer membrane protein</fullName>
    </submittedName>
</protein>
<feature type="domain" description="RagB/SusD" evidence="6">
    <location>
        <begin position="245"/>
        <end position="341"/>
    </location>
</feature>
<evidence type="ECO:0000256" key="1">
    <source>
        <dbReference type="ARBA" id="ARBA00004442"/>
    </source>
</evidence>
<dbReference type="Gene3D" id="1.25.40.390">
    <property type="match status" value="1"/>
</dbReference>
<dbReference type="SUPFAM" id="SSF48452">
    <property type="entry name" value="TPR-like"/>
    <property type="match status" value="1"/>
</dbReference>
<keyword evidence="3" id="KW-0732">Signal</keyword>
<dbReference type="AlphaFoldDB" id="A0A4P7W549"/>
<dbReference type="InterPro" id="IPR011990">
    <property type="entry name" value="TPR-like_helical_dom_sf"/>
</dbReference>
<keyword evidence="4" id="KW-0472">Membrane</keyword>
<keyword evidence="5" id="KW-0998">Cell outer membrane</keyword>
<reference evidence="8" key="1">
    <citation type="submission" date="2019-02" db="EMBL/GenBank/DDBJ databases">
        <title>Isolation and identification of novel species under the genus Muribaculum.</title>
        <authorList>
            <person name="Miyake S."/>
            <person name="Ding Y."/>
            <person name="Low A."/>
            <person name="Soh M."/>
            <person name="Seedorf H."/>
        </authorList>
    </citation>
    <scope>NUCLEOTIDE SEQUENCE [LARGE SCALE GENOMIC DNA]</scope>
    <source>
        <strain evidence="8">H5</strain>
    </source>
</reference>
<dbReference type="EMBL" id="CP039396">
    <property type="protein sequence ID" value="QCD42545.1"/>
    <property type="molecule type" value="Genomic_DNA"/>
</dbReference>
<name>A0A4P7W549_9BACT</name>
<proteinExistence type="inferred from homology"/>
<evidence type="ECO:0000256" key="2">
    <source>
        <dbReference type="ARBA" id="ARBA00006275"/>
    </source>
</evidence>
<evidence type="ECO:0000313" key="7">
    <source>
        <dbReference type="EMBL" id="QCD42545.1"/>
    </source>
</evidence>
<dbReference type="InterPro" id="IPR012944">
    <property type="entry name" value="SusD_RagB_dom"/>
</dbReference>
<organism evidence="7 8">
    <name type="scientific">Duncaniella dubosii</name>
    <dbReference type="NCBI Taxonomy" id="2518971"/>
    <lineage>
        <taxon>Bacteria</taxon>
        <taxon>Pseudomonadati</taxon>
        <taxon>Bacteroidota</taxon>
        <taxon>Bacteroidia</taxon>
        <taxon>Bacteroidales</taxon>
        <taxon>Muribaculaceae</taxon>
        <taxon>Duncaniella</taxon>
    </lineage>
</organism>
<dbReference type="GO" id="GO:0009279">
    <property type="term" value="C:cell outer membrane"/>
    <property type="evidence" value="ECO:0007669"/>
    <property type="project" value="UniProtKB-SubCell"/>
</dbReference>
<keyword evidence="8" id="KW-1185">Reference proteome</keyword>
<gene>
    <name evidence="7" type="ORF">E7747_09785</name>
</gene>
<dbReference type="RefSeq" id="WP_136415683.1">
    <property type="nucleotide sequence ID" value="NZ_CP039396.1"/>
</dbReference>
<evidence type="ECO:0000256" key="4">
    <source>
        <dbReference type="ARBA" id="ARBA00023136"/>
    </source>
</evidence>
<evidence type="ECO:0000256" key="3">
    <source>
        <dbReference type="ARBA" id="ARBA00022729"/>
    </source>
</evidence>
<comment type="subcellular location">
    <subcellularLocation>
        <location evidence="1">Cell outer membrane</location>
    </subcellularLocation>
</comment>
<evidence type="ECO:0000259" key="6">
    <source>
        <dbReference type="Pfam" id="PF07980"/>
    </source>
</evidence>
<comment type="similarity">
    <text evidence="2">Belongs to the SusD family.</text>
</comment>
<evidence type="ECO:0000256" key="5">
    <source>
        <dbReference type="ARBA" id="ARBA00023237"/>
    </source>
</evidence>
<dbReference type="Proteomes" id="UP000297149">
    <property type="component" value="Chromosome"/>
</dbReference>
<dbReference type="KEGG" id="ddb:E7747_09785"/>
<sequence>MARTYEFLPNETISGVNSDGNDVTGLTVPYVTPDMTSEELSNNPRLPHAQMSEKLLADLTRAEELFQSTNSARESKVFPDLAVVYGLMARVYMWDENYPKAAEYARKAISTGTGYAPLTQNEWFDKTNGFNSSNFNSWMWAIQYESNDEPVTNGQSANWGSFMMAESNLGYNGQYGTNMMIDAALYASIDNADWRKLSWKAPAGSALSGLEPYISASKGASLMDYAGIKFRPGNGVVDQRATTFAVAVPLMRIEEMYLIEAEAVAHSNPAQGKELLENFMKTYRYPTYACLASDTEGVIDECFKQKRIEFWGENVIFYDFKRLNKSVTRGYDGSNWPAAAQYNTNGRPGWMNWPFVDYEGNFNKGVEGFCNPGVGDKFKPAN</sequence>
<dbReference type="Pfam" id="PF07980">
    <property type="entry name" value="SusD_RagB"/>
    <property type="match status" value="1"/>
</dbReference>
<accession>A0A4P7W549</accession>
<evidence type="ECO:0000313" key="8">
    <source>
        <dbReference type="Proteomes" id="UP000297149"/>
    </source>
</evidence>